<dbReference type="Gramene" id="rna-AYBTSS11_LOCUS1146">
    <property type="protein sequence ID" value="CAJ1821066.1"/>
    <property type="gene ID" value="gene-AYBTSS11_LOCUS1146"/>
</dbReference>
<evidence type="ECO:0000256" key="1">
    <source>
        <dbReference type="SAM" id="MobiDB-lite"/>
    </source>
</evidence>
<protein>
    <submittedName>
        <fullName evidence="3">Uncharacterized protein</fullName>
    </submittedName>
</protein>
<gene>
    <name evidence="3" type="ORF">AYBTSS11_LOCUS1146</name>
</gene>
<dbReference type="InterPro" id="IPR011009">
    <property type="entry name" value="Kinase-like_dom_sf"/>
</dbReference>
<dbReference type="PANTHER" id="PTHR27006">
    <property type="entry name" value="PROMASTIGOTE SURFACE ANTIGEN PROTEIN PSA"/>
    <property type="match status" value="1"/>
</dbReference>
<keyword evidence="2" id="KW-1133">Transmembrane helix</keyword>
<keyword evidence="2" id="KW-0812">Transmembrane</keyword>
<dbReference type="Gene3D" id="1.10.510.10">
    <property type="entry name" value="Transferase(Phosphotransferase) domain 1"/>
    <property type="match status" value="1"/>
</dbReference>
<keyword evidence="2" id="KW-0472">Membrane</keyword>
<accession>A0AA86VVG1</accession>
<evidence type="ECO:0000313" key="4">
    <source>
        <dbReference type="Proteomes" id="UP001189624"/>
    </source>
</evidence>
<name>A0AA86VVG1_9FABA</name>
<feature type="transmembrane region" description="Helical" evidence="2">
    <location>
        <begin position="90"/>
        <end position="116"/>
    </location>
</feature>
<sequence length="279" mass="31545">MSRILRLLQVFKPYTVVCSVHRICQGKNAVTAWIGASQISEGFLKTRFEIYPFYDSTTVLDPAPVSVSRKTESFIVKRVRRRKEKNHGNSLRTAIVIVVPTVLVVLALLIVISRYFRRIAMKNLLPVKSDVFSFGVLVLEIVSGQKNHYICNEKNGEDVLNFAWRNSVEGTVTSFIDLTLKNNSSQNEMIRCIHIDLLCVEETLNNRPTMANVALMLNTCSITLPVPKKNLHFLWIVQLEAFQTCHGKVNSLQTKSTQSTARSAQESLNEASITQLHPR</sequence>
<keyword evidence="4" id="KW-1185">Reference proteome</keyword>
<dbReference type="PANTHER" id="PTHR27006:SF634">
    <property type="entry name" value="RECEPTOR-LIKE SERINE_THREONINE-PROTEIN KINASE"/>
    <property type="match status" value="1"/>
</dbReference>
<feature type="region of interest" description="Disordered" evidence="1">
    <location>
        <begin position="256"/>
        <end position="279"/>
    </location>
</feature>
<proteinExistence type="predicted"/>
<reference evidence="3" key="1">
    <citation type="submission" date="2023-10" db="EMBL/GenBank/DDBJ databases">
        <authorList>
            <person name="Domelevo Entfellner J.-B."/>
        </authorList>
    </citation>
    <scope>NUCLEOTIDE SEQUENCE</scope>
</reference>
<dbReference type="SUPFAM" id="SSF56112">
    <property type="entry name" value="Protein kinase-like (PK-like)"/>
    <property type="match status" value="1"/>
</dbReference>
<dbReference type="AlphaFoldDB" id="A0AA86VVG1"/>
<dbReference type="EMBL" id="OY731398">
    <property type="protein sequence ID" value="CAJ1821066.1"/>
    <property type="molecule type" value="Genomic_DNA"/>
</dbReference>
<evidence type="ECO:0000256" key="2">
    <source>
        <dbReference type="SAM" id="Phobius"/>
    </source>
</evidence>
<evidence type="ECO:0000313" key="3">
    <source>
        <dbReference type="EMBL" id="CAJ1821066.1"/>
    </source>
</evidence>
<dbReference type="Proteomes" id="UP001189624">
    <property type="component" value="Chromosome 1"/>
</dbReference>
<organism evidence="3 4">
    <name type="scientific">Sphenostylis stenocarpa</name>
    <dbReference type="NCBI Taxonomy" id="92480"/>
    <lineage>
        <taxon>Eukaryota</taxon>
        <taxon>Viridiplantae</taxon>
        <taxon>Streptophyta</taxon>
        <taxon>Embryophyta</taxon>
        <taxon>Tracheophyta</taxon>
        <taxon>Spermatophyta</taxon>
        <taxon>Magnoliopsida</taxon>
        <taxon>eudicotyledons</taxon>
        <taxon>Gunneridae</taxon>
        <taxon>Pentapetalae</taxon>
        <taxon>rosids</taxon>
        <taxon>fabids</taxon>
        <taxon>Fabales</taxon>
        <taxon>Fabaceae</taxon>
        <taxon>Papilionoideae</taxon>
        <taxon>50 kb inversion clade</taxon>
        <taxon>NPAAA clade</taxon>
        <taxon>indigoferoid/millettioid clade</taxon>
        <taxon>Phaseoleae</taxon>
        <taxon>Sphenostylis</taxon>
    </lineage>
</organism>